<dbReference type="GO" id="GO:0016020">
    <property type="term" value="C:membrane"/>
    <property type="evidence" value="ECO:0007669"/>
    <property type="project" value="UniProtKB-SubCell"/>
</dbReference>
<feature type="transmembrane region" description="Helical" evidence="9">
    <location>
        <begin position="237"/>
        <end position="260"/>
    </location>
</feature>
<dbReference type="AlphaFoldDB" id="B9FNN6"/>
<reference evidence="11" key="2">
    <citation type="submission" date="2008-12" db="EMBL/GenBank/DDBJ databases">
        <title>Improved gene annotation of the rice (Oryza sativa) genomes.</title>
        <authorList>
            <person name="Wang J."/>
            <person name="Li R."/>
            <person name="Fan W."/>
            <person name="Huang Q."/>
            <person name="Zhang J."/>
            <person name="Zhou Y."/>
            <person name="Hu Y."/>
            <person name="Zi S."/>
            <person name="Li J."/>
            <person name="Ni P."/>
            <person name="Zheng H."/>
            <person name="Zhang Y."/>
            <person name="Zhao M."/>
            <person name="Hao Q."/>
            <person name="McDermott J."/>
            <person name="Samudrala R."/>
            <person name="Kristiansen K."/>
            <person name="Wong G.K.-S."/>
        </authorList>
    </citation>
    <scope>NUCLEOTIDE SEQUENCE</scope>
</reference>
<dbReference type="InterPro" id="IPR045221">
    <property type="entry name" value="Sphingomyelin_synth-like"/>
</dbReference>
<evidence type="ECO:0000313" key="11">
    <source>
        <dbReference type="EMBL" id="EEE63103.1"/>
    </source>
</evidence>
<evidence type="ECO:0000259" key="10">
    <source>
        <dbReference type="Pfam" id="PF14360"/>
    </source>
</evidence>
<evidence type="ECO:0000256" key="9">
    <source>
        <dbReference type="SAM" id="Phobius"/>
    </source>
</evidence>
<evidence type="ECO:0000256" key="3">
    <source>
        <dbReference type="ARBA" id="ARBA00022679"/>
    </source>
</evidence>
<evidence type="ECO:0000256" key="1">
    <source>
        <dbReference type="ARBA" id="ARBA00004141"/>
    </source>
</evidence>
<organism evidence="11">
    <name type="scientific">Oryza sativa subsp. japonica</name>
    <name type="common">Rice</name>
    <dbReference type="NCBI Taxonomy" id="39947"/>
    <lineage>
        <taxon>Eukaryota</taxon>
        <taxon>Viridiplantae</taxon>
        <taxon>Streptophyta</taxon>
        <taxon>Embryophyta</taxon>
        <taxon>Tracheophyta</taxon>
        <taxon>Spermatophyta</taxon>
        <taxon>Magnoliopsida</taxon>
        <taxon>Liliopsida</taxon>
        <taxon>Poales</taxon>
        <taxon>Poaceae</taxon>
        <taxon>BOP clade</taxon>
        <taxon>Oryzoideae</taxon>
        <taxon>Oryzeae</taxon>
        <taxon>Oryzinae</taxon>
        <taxon>Oryza</taxon>
        <taxon>Oryza sativa</taxon>
    </lineage>
</organism>
<dbReference type="InterPro" id="IPR025749">
    <property type="entry name" value="Sphingomyelin_synth-like_dom"/>
</dbReference>
<dbReference type="Proteomes" id="UP000007752">
    <property type="component" value="Chromosome 5"/>
</dbReference>
<keyword evidence="4 9" id="KW-0812">Transmembrane</keyword>
<keyword evidence="8 9" id="KW-0472">Membrane</keyword>
<proteinExistence type="inferred from homology"/>
<dbReference type="PANTHER" id="PTHR21290:SF62">
    <property type="entry name" value="PHOSPHATIDYLINOSITOL:CERAMIDE INOSITOLPHOSPHOTRANSFERASE 1-RELATED"/>
    <property type="match status" value="1"/>
</dbReference>
<evidence type="ECO:0000256" key="5">
    <source>
        <dbReference type="ARBA" id="ARBA00022919"/>
    </source>
</evidence>
<dbReference type="Pfam" id="PF14360">
    <property type="entry name" value="PAP2_C"/>
    <property type="match status" value="1"/>
</dbReference>
<dbReference type="EMBL" id="CM000142">
    <property type="protein sequence ID" value="EEE63103.1"/>
    <property type="molecule type" value="Genomic_DNA"/>
</dbReference>
<dbReference type="GO" id="GO:0006665">
    <property type="term" value="P:sphingolipid metabolic process"/>
    <property type="evidence" value="ECO:0007669"/>
    <property type="project" value="UniProtKB-KW"/>
</dbReference>
<evidence type="ECO:0000256" key="6">
    <source>
        <dbReference type="ARBA" id="ARBA00022989"/>
    </source>
</evidence>
<feature type="transmembrane region" description="Helical" evidence="9">
    <location>
        <begin position="179"/>
        <end position="199"/>
    </location>
</feature>
<comment type="subcellular location">
    <subcellularLocation>
        <location evidence="1">Membrane</location>
        <topology evidence="1">Multi-pass membrane protein</topology>
    </subcellularLocation>
</comment>
<dbReference type="PANTHER" id="PTHR21290">
    <property type="entry name" value="SPHINGOMYELIN SYNTHETASE"/>
    <property type="match status" value="1"/>
</dbReference>
<name>B9FNN6_ORYSJ</name>
<evidence type="ECO:0000256" key="7">
    <source>
        <dbReference type="ARBA" id="ARBA00023098"/>
    </source>
</evidence>
<protein>
    <recommendedName>
        <fullName evidence="10">Sphingomyelin synthase-like domain-containing protein</fullName>
    </recommendedName>
</protein>
<feature type="domain" description="Sphingomyelin synthase-like" evidence="10">
    <location>
        <begin position="240"/>
        <end position="308"/>
    </location>
</feature>
<feature type="transmembrane region" description="Helical" evidence="9">
    <location>
        <begin position="84"/>
        <end position="104"/>
    </location>
</feature>
<accession>B9FNN6</accession>
<keyword evidence="3" id="KW-0808">Transferase</keyword>
<feature type="transmembrane region" description="Helical" evidence="9">
    <location>
        <begin position="267"/>
        <end position="285"/>
    </location>
</feature>
<reference evidence="11" key="1">
    <citation type="journal article" date="2005" name="PLoS Biol.">
        <title>The genomes of Oryza sativa: a history of duplications.</title>
        <authorList>
            <person name="Yu J."/>
            <person name="Wang J."/>
            <person name="Lin W."/>
            <person name="Li S."/>
            <person name="Li H."/>
            <person name="Zhou J."/>
            <person name="Ni P."/>
            <person name="Dong W."/>
            <person name="Hu S."/>
            <person name="Zeng C."/>
            <person name="Zhang J."/>
            <person name="Zhang Y."/>
            <person name="Li R."/>
            <person name="Xu Z."/>
            <person name="Li S."/>
            <person name="Li X."/>
            <person name="Zheng H."/>
            <person name="Cong L."/>
            <person name="Lin L."/>
            <person name="Yin J."/>
            <person name="Geng J."/>
            <person name="Li G."/>
            <person name="Shi J."/>
            <person name="Liu J."/>
            <person name="Lv H."/>
            <person name="Li J."/>
            <person name="Wang J."/>
            <person name="Deng Y."/>
            <person name="Ran L."/>
            <person name="Shi X."/>
            <person name="Wang X."/>
            <person name="Wu Q."/>
            <person name="Li C."/>
            <person name="Ren X."/>
            <person name="Wang J."/>
            <person name="Wang X."/>
            <person name="Li D."/>
            <person name="Liu D."/>
            <person name="Zhang X."/>
            <person name="Ji Z."/>
            <person name="Zhao W."/>
            <person name="Sun Y."/>
            <person name="Zhang Z."/>
            <person name="Bao J."/>
            <person name="Han Y."/>
            <person name="Dong L."/>
            <person name="Ji J."/>
            <person name="Chen P."/>
            <person name="Wu S."/>
            <person name="Liu J."/>
            <person name="Xiao Y."/>
            <person name="Bu D."/>
            <person name="Tan J."/>
            <person name="Yang L."/>
            <person name="Ye C."/>
            <person name="Zhang J."/>
            <person name="Xu J."/>
            <person name="Zhou Y."/>
            <person name="Yu Y."/>
            <person name="Zhang B."/>
            <person name="Zhuang S."/>
            <person name="Wei H."/>
            <person name="Liu B."/>
            <person name="Lei M."/>
            <person name="Yu H."/>
            <person name="Li Y."/>
            <person name="Xu H."/>
            <person name="Wei S."/>
            <person name="He X."/>
            <person name="Fang L."/>
            <person name="Zhang Z."/>
            <person name="Zhang Y."/>
            <person name="Huang X."/>
            <person name="Su Z."/>
            <person name="Tong W."/>
            <person name="Li J."/>
            <person name="Tong Z."/>
            <person name="Li S."/>
            <person name="Ye J."/>
            <person name="Wang L."/>
            <person name="Fang L."/>
            <person name="Lei T."/>
            <person name="Chen C."/>
            <person name="Chen H."/>
            <person name="Xu Z."/>
            <person name="Li H."/>
            <person name="Huang H."/>
            <person name="Zhang F."/>
            <person name="Xu H."/>
            <person name="Li N."/>
            <person name="Zhao C."/>
            <person name="Li S."/>
            <person name="Dong L."/>
            <person name="Huang Y."/>
            <person name="Li L."/>
            <person name="Xi Y."/>
            <person name="Qi Q."/>
            <person name="Li W."/>
            <person name="Zhang B."/>
            <person name="Hu W."/>
            <person name="Zhang Y."/>
            <person name="Tian X."/>
            <person name="Jiao Y."/>
            <person name="Liang X."/>
            <person name="Jin J."/>
            <person name="Gao L."/>
            <person name="Zheng W."/>
            <person name="Hao B."/>
            <person name="Liu S."/>
            <person name="Wang W."/>
            <person name="Yuan L."/>
            <person name="Cao M."/>
            <person name="McDermott J."/>
            <person name="Samudrala R."/>
            <person name="Wang J."/>
            <person name="Wong G.K."/>
            <person name="Yang H."/>
        </authorList>
    </citation>
    <scope>NUCLEOTIDE SEQUENCE [LARGE SCALE GENOMIC DNA]</scope>
</reference>
<comment type="similarity">
    <text evidence="2">Belongs to the sphingomyelin synthase family.</text>
</comment>
<keyword evidence="7" id="KW-0443">Lipid metabolism</keyword>
<evidence type="ECO:0000256" key="4">
    <source>
        <dbReference type="ARBA" id="ARBA00022692"/>
    </source>
</evidence>
<keyword evidence="5" id="KW-0746">Sphingolipid metabolism</keyword>
<evidence type="ECO:0000256" key="2">
    <source>
        <dbReference type="ARBA" id="ARBA00005441"/>
    </source>
</evidence>
<sequence>MSALYLARGASKVVRRITSETSVELKILTEKWQLLLAGLVFQYIHGLAARGVHYLHRPGPTLQDLGFMILPELGKERGYISETLFTFIFLSFVLGMEVIVDLHIMNRSEKSSYRTTPQSRCAVLVATRAEEAAVKTLMVVVRFMWRSAAPELAAAARSGDTWTFHPFILQTKRFYTVLIWRRVLAFLCASQFLRIVTFYSTQLPGPNYHCREGSALARLPHPQNVAEVLLINFPRGVIYGCGDLIFSSHMIFTIVFVVTYQKYGNIRFIKMLAWCIAIAQSLLIIASRKHYSVDVVVAWYTVNLVVFFVDKKLTELPDRSAGSTSVLPVSIKEKDSKLKEDKTRMLNGNSVDSADWRPWTQMNGKHIENGNHLDTETTKT</sequence>
<keyword evidence="6 9" id="KW-1133">Transmembrane helix</keyword>
<feature type="transmembrane region" description="Helical" evidence="9">
    <location>
        <begin position="291"/>
        <end position="309"/>
    </location>
</feature>
<gene>
    <name evidence="11" type="ORF">OsJ_17911</name>
</gene>
<evidence type="ECO:0000256" key="8">
    <source>
        <dbReference type="ARBA" id="ARBA00023136"/>
    </source>
</evidence>
<dbReference type="GO" id="GO:0016780">
    <property type="term" value="F:phosphotransferase activity, for other substituted phosphate groups"/>
    <property type="evidence" value="ECO:0007669"/>
    <property type="project" value="InterPro"/>
</dbReference>